<name>A0A2V0P0Q4_9CHLO</name>
<dbReference type="InterPro" id="IPR013785">
    <property type="entry name" value="Aldolase_TIM"/>
</dbReference>
<evidence type="ECO:0000313" key="4">
    <source>
        <dbReference type="EMBL" id="GBF93451.1"/>
    </source>
</evidence>
<organism evidence="4 5">
    <name type="scientific">Raphidocelis subcapitata</name>
    <dbReference type="NCBI Taxonomy" id="307507"/>
    <lineage>
        <taxon>Eukaryota</taxon>
        <taxon>Viridiplantae</taxon>
        <taxon>Chlorophyta</taxon>
        <taxon>core chlorophytes</taxon>
        <taxon>Chlorophyceae</taxon>
        <taxon>CS clade</taxon>
        <taxon>Sphaeropleales</taxon>
        <taxon>Selenastraceae</taxon>
        <taxon>Raphidocelis</taxon>
    </lineage>
</organism>
<dbReference type="OrthoDB" id="530912at2759"/>
<proteinExistence type="predicted"/>
<dbReference type="GO" id="GO:0004789">
    <property type="term" value="F:thiamine-phosphate diphosphorylase activity"/>
    <property type="evidence" value="ECO:0007669"/>
    <property type="project" value="TreeGrafter"/>
</dbReference>
<dbReference type="SUPFAM" id="SSF51391">
    <property type="entry name" value="Thiamin phosphate synthase"/>
    <property type="match status" value="1"/>
</dbReference>
<dbReference type="GO" id="GO:0009228">
    <property type="term" value="P:thiamine biosynthetic process"/>
    <property type="evidence" value="ECO:0007669"/>
    <property type="project" value="UniProtKB-KW"/>
</dbReference>
<dbReference type="Pfam" id="PF02581">
    <property type="entry name" value="TMP-TENI"/>
    <property type="match status" value="1"/>
</dbReference>
<evidence type="ECO:0000256" key="1">
    <source>
        <dbReference type="ARBA" id="ARBA00004948"/>
    </source>
</evidence>
<dbReference type="Proteomes" id="UP000247498">
    <property type="component" value="Unassembled WGS sequence"/>
</dbReference>
<protein>
    <recommendedName>
        <fullName evidence="3">Thiamine phosphate synthase/TenI domain-containing protein</fullName>
    </recommendedName>
</protein>
<dbReference type="InterPro" id="IPR022998">
    <property type="entry name" value="ThiamineP_synth_TenI"/>
</dbReference>
<dbReference type="PANTHER" id="PTHR20857:SF15">
    <property type="entry name" value="THIAMINE-PHOSPHATE SYNTHASE"/>
    <property type="match status" value="1"/>
</dbReference>
<gene>
    <name evidence="4" type="ORF">Rsub_06584</name>
</gene>
<feature type="domain" description="Thiamine phosphate synthase/TenI" evidence="3">
    <location>
        <begin position="4"/>
        <end position="183"/>
    </location>
</feature>
<evidence type="ECO:0000259" key="3">
    <source>
        <dbReference type="Pfam" id="PF02581"/>
    </source>
</evidence>
<dbReference type="InParanoid" id="A0A2V0P0Q4"/>
<reference evidence="4 5" key="1">
    <citation type="journal article" date="2018" name="Sci. Rep.">
        <title>Raphidocelis subcapitata (=Pseudokirchneriella subcapitata) provides an insight into genome evolution and environmental adaptations in the Sphaeropleales.</title>
        <authorList>
            <person name="Suzuki S."/>
            <person name="Yamaguchi H."/>
            <person name="Nakajima N."/>
            <person name="Kawachi M."/>
        </authorList>
    </citation>
    <scope>NUCLEOTIDE SEQUENCE [LARGE SCALE GENOMIC DNA]</scope>
    <source>
        <strain evidence="4 5">NIES-35</strain>
    </source>
</reference>
<comment type="caution">
    <text evidence="4">The sequence shown here is derived from an EMBL/GenBank/DDBJ whole genome shotgun (WGS) entry which is preliminary data.</text>
</comment>
<dbReference type="PANTHER" id="PTHR20857">
    <property type="entry name" value="THIAMINE-PHOSPHATE PYROPHOSPHORYLASE"/>
    <property type="match status" value="1"/>
</dbReference>
<keyword evidence="5" id="KW-1185">Reference proteome</keyword>
<dbReference type="AlphaFoldDB" id="A0A2V0P0Q4"/>
<sequence length="224" mass="23038">MRLVVITPEALTPGEPAVARAMLQRGLDTLHLRKPAASREQLVAYLAELGEPWTRRVMLHSHHDVACEVRVKGLHFREADVPRTAPPMPPPPMPGLAQSTSFHQLARASEPWGPALTYAFLSPVFDSISKPGYSAAGFEAAAVRRTASAPGAAPLIALGGVTPGNLAAAADMGFAGAAVLGAVWHQADPAAAVEALLRVCERLGAGAEAGGGDAVDAAGARPAG</sequence>
<accession>A0A2V0P0Q4</accession>
<dbReference type="EMBL" id="BDRX01000041">
    <property type="protein sequence ID" value="GBF93451.1"/>
    <property type="molecule type" value="Genomic_DNA"/>
</dbReference>
<evidence type="ECO:0000313" key="5">
    <source>
        <dbReference type="Proteomes" id="UP000247498"/>
    </source>
</evidence>
<keyword evidence="2" id="KW-0784">Thiamine biosynthesis</keyword>
<dbReference type="Gene3D" id="3.20.20.70">
    <property type="entry name" value="Aldolase class I"/>
    <property type="match status" value="1"/>
</dbReference>
<dbReference type="CDD" id="cd00564">
    <property type="entry name" value="TMP_TenI"/>
    <property type="match status" value="1"/>
</dbReference>
<comment type="pathway">
    <text evidence="1">Cofactor biosynthesis; thiamine diphosphate biosynthesis.</text>
</comment>
<dbReference type="GO" id="GO:0005737">
    <property type="term" value="C:cytoplasm"/>
    <property type="evidence" value="ECO:0007669"/>
    <property type="project" value="TreeGrafter"/>
</dbReference>
<evidence type="ECO:0000256" key="2">
    <source>
        <dbReference type="ARBA" id="ARBA00022977"/>
    </source>
</evidence>
<dbReference type="InterPro" id="IPR036206">
    <property type="entry name" value="ThiamineP_synth_sf"/>
</dbReference>